<feature type="compositionally biased region" description="Acidic residues" evidence="1">
    <location>
        <begin position="90"/>
        <end position="107"/>
    </location>
</feature>
<evidence type="ECO:0000256" key="1">
    <source>
        <dbReference type="SAM" id="MobiDB-lite"/>
    </source>
</evidence>
<sequence>MAATASGELVVLETATNKLWHPKYSFRDDIWTSHTVHGARNWEGPPPSRDVSPKQPKVPLVPASEQRNWDTDGEDEDGESYLPASSGDEQNADSDDFDDDNDDDDWDLYTGEIEPWPVNADADDDDDTMDSSSSCWTSNVPAAEDTQQLPQISESFIFRGTQYETVRTIVRPNPRFCENDSFKARLPLQPGVKITPWSALLLAGMDMAPINVESTVDNHVPDVAAADGASCEEDEDVSVSSGSVSFAEARKVVDQLLKERATRNYFEEDVVFWDREWAFEKCGSRVEIWVTVDYEEHREGKRKSEQEKAPSLNHWDMHQVFTPCPKRS</sequence>
<dbReference type="OrthoDB" id="2795484at2759"/>
<organism evidence="2 3">
    <name type="scientific">Wolfiporia cocos (strain MD-104)</name>
    <name type="common">Brown rot fungus</name>
    <dbReference type="NCBI Taxonomy" id="742152"/>
    <lineage>
        <taxon>Eukaryota</taxon>
        <taxon>Fungi</taxon>
        <taxon>Dikarya</taxon>
        <taxon>Basidiomycota</taxon>
        <taxon>Agaricomycotina</taxon>
        <taxon>Agaricomycetes</taxon>
        <taxon>Polyporales</taxon>
        <taxon>Phaeolaceae</taxon>
        <taxon>Wolfiporia</taxon>
    </lineage>
</organism>
<evidence type="ECO:0000313" key="2">
    <source>
        <dbReference type="EMBL" id="PCH35725.1"/>
    </source>
</evidence>
<reference evidence="2 3" key="1">
    <citation type="journal article" date="2012" name="Science">
        <title>The Paleozoic origin of enzymatic lignin decomposition reconstructed from 31 fungal genomes.</title>
        <authorList>
            <person name="Floudas D."/>
            <person name="Binder M."/>
            <person name="Riley R."/>
            <person name="Barry K."/>
            <person name="Blanchette R.A."/>
            <person name="Henrissat B."/>
            <person name="Martinez A.T."/>
            <person name="Otillar R."/>
            <person name="Spatafora J.W."/>
            <person name="Yadav J.S."/>
            <person name="Aerts A."/>
            <person name="Benoit I."/>
            <person name="Boyd A."/>
            <person name="Carlson A."/>
            <person name="Copeland A."/>
            <person name="Coutinho P.M."/>
            <person name="de Vries R.P."/>
            <person name="Ferreira P."/>
            <person name="Findley K."/>
            <person name="Foster B."/>
            <person name="Gaskell J."/>
            <person name="Glotzer D."/>
            <person name="Gorecki P."/>
            <person name="Heitman J."/>
            <person name="Hesse C."/>
            <person name="Hori C."/>
            <person name="Igarashi K."/>
            <person name="Jurgens J.A."/>
            <person name="Kallen N."/>
            <person name="Kersten P."/>
            <person name="Kohler A."/>
            <person name="Kuees U."/>
            <person name="Kumar T.K.A."/>
            <person name="Kuo A."/>
            <person name="LaButti K."/>
            <person name="Larrondo L.F."/>
            <person name="Lindquist E."/>
            <person name="Ling A."/>
            <person name="Lombard V."/>
            <person name="Lucas S."/>
            <person name="Lundell T."/>
            <person name="Martin R."/>
            <person name="McLaughlin D.J."/>
            <person name="Morgenstern I."/>
            <person name="Morin E."/>
            <person name="Murat C."/>
            <person name="Nagy L.G."/>
            <person name="Nolan M."/>
            <person name="Ohm R.A."/>
            <person name="Patyshakuliyeva A."/>
            <person name="Rokas A."/>
            <person name="Ruiz-Duenas F.J."/>
            <person name="Sabat G."/>
            <person name="Salamov A."/>
            <person name="Samejima M."/>
            <person name="Schmutz J."/>
            <person name="Slot J.C."/>
            <person name="St John F."/>
            <person name="Stenlid J."/>
            <person name="Sun H."/>
            <person name="Sun S."/>
            <person name="Syed K."/>
            <person name="Tsang A."/>
            <person name="Wiebenga A."/>
            <person name="Young D."/>
            <person name="Pisabarro A."/>
            <person name="Eastwood D.C."/>
            <person name="Martin F."/>
            <person name="Cullen D."/>
            <person name="Grigoriev I.V."/>
            <person name="Hibbett D.S."/>
        </authorList>
    </citation>
    <scope>NUCLEOTIDE SEQUENCE [LARGE SCALE GENOMIC DNA]</scope>
    <source>
        <strain evidence="2 3">MD-104</strain>
    </source>
</reference>
<feature type="region of interest" description="Disordered" evidence="1">
    <location>
        <begin position="37"/>
        <end position="137"/>
    </location>
</feature>
<dbReference type="AlphaFoldDB" id="A0A2H3J206"/>
<dbReference type="Proteomes" id="UP000218811">
    <property type="component" value="Unassembled WGS sequence"/>
</dbReference>
<gene>
    <name evidence="2" type="ORF">WOLCODRAFT_166443</name>
</gene>
<evidence type="ECO:0000313" key="3">
    <source>
        <dbReference type="Proteomes" id="UP000218811"/>
    </source>
</evidence>
<proteinExistence type="predicted"/>
<accession>A0A2H3J206</accession>
<name>A0A2H3J206_WOLCO</name>
<keyword evidence="3" id="KW-1185">Reference proteome</keyword>
<protein>
    <submittedName>
        <fullName evidence="2">Uncharacterized protein</fullName>
    </submittedName>
</protein>
<dbReference type="EMBL" id="KB467854">
    <property type="protein sequence ID" value="PCH35725.1"/>
    <property type="molecule type" value="Genomic_DNA"/>
</dbReference>